<name>A0ABU6Z624_9FABA</name>
<feature type="compositionally biased region" description="Basic and acidic residues" evidence="1">
    <location>
        <begin position="10"/>
        <end position="26"/>
    </location>
</feature>
<evidence type="ECO:0000256" key="1">
    <source>
        <dbReference type="SAM" id="MobiDB-lite"/>
    </source>
</evidence>
<organism evidence="2 3">
    <name type="scientific">Stylosanthes scabra</name>
    <dbReference type="NCBI Taxonomy" id="79078"/>
    <lineage>
        <taxon>Eukaryota</taxon>
        <taxon>Viridiplantae</taxon>
        <taxon>Streptophyta</taxon>
        <taxon>Embryophyta</taxon>
        <taxon>Tracheophyta</taxon>
        <taxon>Spermatophyta</taxon>
        <taxon>Magnoliopsida</taxon>
        <taxon>eudicotyledons</taxon>
        <taxon>Gunneridae</taxon>
        <taxon>Pentapetalae</taxon>
        <taxon>rosids</taxon>
        <taxon>fabids</taxon>
        <taxon>Fabales</taxon>
        <taxon>Fabaceae</taxon>
        <taxon>Papilionoideae</taxon>
        <taxon>50 kb inversion clade</taxon>
        <taxon>dalbergioids sensu lato</taxon>
        <taxon>Dalbergieae</taxon>
        <taxon>Pterocarpus clade</taxon>
        <taxon>Stylosanthes</taxon>
    </lineage>
</organism>
<dbReference type="Proteomes" id="UP001341840">
    <property type="component" value="Unassembled WGS sequence"/>
</dbReference>
<accession>A0ABU6Z624</accession>
<comment type="caution">
    <text evidence="2">The sequence shown here is derived from an EMBL/GenBank/DDBJ whole genome shotgun (WGS) entry which is preliminary data.</text>
</comment>
<reference evidence="2 3" key="1">
    <citation type="journal article" date="2023" name="Plants (Basel)">
        <title>Bridging the Gap: Combining Genomics and Transcriptomics Approaches to Understand Stylosanthes scabra, an Orphan Legume from the Brazilian Caatinga.</title>
        <authorList>
            <person name="Ferreira-Neto J.R.C."/>
            <person name="da Silva M.D."/>
            <person name="Binneck E."/>
            <person name="de Melo N.F."/>
            <person name="da Silva R.H."/>
            <person name="de Melo A.L.T.M."/>
            <person name="Pandolfi V."/>
            <person name="Bustamante F.O."/>
            <person name="Brasileiro-Vidal A.C."/>
            <person name="Benko-Iseppon A.M."/>
        </authorList>
    </citation>
    <scope>NUCLEOTIDE SEQUENCE [LARGE SCALE GENOMIC DNA]</scope>
    <source>
        <tissue evidence="2">Leaves</tissue>
    </source>
</reference>
<dbReference type="EMBL" id="JASCZI010271924">
    <property type="protein sequence ID" value="MED6217710.1"/>
    <property type="molecule type" value="Genomic_DNA"/>
</dbReference>
<keyword evidence="3" id="KW-1185">Reference proteome</keyword>
<evidence type="ECO:0000313" key="3">
    <source>
        <dbReference type="Proteomes" id="UP001341840"/>
    </source>
</evidence>
<proteinExistence type="predicted"/>
<feature type="region of interest" description="Disordered" evidence="1">
    <location>
        <begin position="1"/>
        <end position="40"/>
    </location>
</feature>
<gene>
    <name evidence="2" type="ORF">PIB30_020165</name>
</gene>
<evidence type="ECO:0000313" key="2">
    <source>
        <dbReference type="EMBL" id="MED6217710.1"/>
    </source>
</evidence>
<sequence>MGSTTKTKRKEGSIDNKKENETQEVEKDVEESCICGDDNNEDVEEAKNTLKVYEDGDTFFNEDEDVVLATLRRKKKNKGKCHYKKVQKDKGGIKLSTRLIMSDMVLLETCSVSRN</sequence>
<protein>
    <submittedName>
        <fullName evidence="2">Uncharacterized protein</fullName>
    </submittedName>
</protein>